<sequence>MLLLDSKFCKEIFKDPILSSPVATKGISVNELVTWMVFGEMTDRSVVGWILRDGKGEMKCLREASSISRSFTDL</sequence>
<dbReference type="Proteomes" id="UP000824890">
    <property type="component" value="Unassembled WGS sequence"/>
</dbReference>
<proteinExistence type="predicted"/>
<reference evidence="1 2" key="1">
    <citation type="submission" date="2021-05" db="EMBL/GenBank/DDBJ databases">
        <title>Genome Assembly of Synthetic Allotetraploid Brassica napus Reveals Homoeologous Exchanges between Subgenomes.</title>
        <authorList>
            <person name="Davis J.T."/>
        </authorList>
    </citation>
    <scope>NUCLEOTIDE SEQUENCE [LARGE SCALE GENOMIC DNA]</scope>
    <source>
        <strain evidence="2">cv. Da-Ae</strain>
        <tissue evidence="1">Seedling</tissue>
    </source>
</reference>
<evidence type="ECO:0000313" key="2">
    <source>
        <dbReference type="Proteomes" id="UP000824890"/>
    </source>
</evidence>
<dbReference type="EMBL" id="JAGKQM010000015">
    <property type="protein sequence ID" value="KAH0879739.1"/>
    <property type="molecule type" value="Genomic_DNA"/>
</dbReference>
<organism evidence="1 2">
    <name type="scientific">Brassica napus</name>
    <name type="common">Rape</name>
    <dbReference type="NCBI Taxonomy" id="3708"/>
    <lineage>
        <taxon>Eukaryota</taxon>
        <taxon>Viridiplantae</taxon>
        <taxon>Streptophyta</taxon>
        <taxon>Embryophyta</taxon>
        <taxon>Tracheophyta</taxon>
        <taxon>Spermatophyta</taxon>
        <taxon>Magnoliopsida</taxon>
        <taxon>eudicotyledons</taxon>
        <taxon>Gunneridae</taxon>
        <taxon>Pentapetalae</taxon>
        <taxon>rosids</taxon>
        <taxon>malvids</taxon>
        <taxon>Brassicales</taxon>
        <taxon>Brassicaceae</taxon>
        <taxon>Brassiceae</taxon>
        <taxon>Brassica</taxon>
    </lineage>
</organism>
<gene>
    <name evidence="1" type="ORF">HID58_067133</name>
</gene>
<comment type="caution">
    <text evidence="1">The sequence shown here is derived from an EMBL/GenBank/DDBJ whole genome shotgun (WGS) entry which is preliminary data.</text>
</comment>
<keyword evidence="2" id="KW-1185">Reference proteome</keyword>
<protein>
    <submittedName>
        <fullName evidence="1">Uncharacterized protein</fullName>
    </submittedName>
</protein>
<accession>A0ABQ7ZHP0</accession>
<evidence type="ECO:0000313" key="1">
    <source>
        <dbReference type="EMBL" id="KAH0879739.1"/>
    </source>
</evidence>
<name>A0ABQ7ZHP0_BRANA</name>